<protein>
    <submittedName>
        <fullName evidence="2">Uncharacterized protein</fullName>
    </submittedName>
</protein>
<proteinExistence type="predicted"/>
<gene>
    <name evidence="2" type="ORF">Sjap_022155</name>
</gene>
<feature type="compositionally biased region" description="Basic and acidic residues" evidence="1">
    <location>
        <begin position="97"/>
        <end position="121"/>
    </location>
</feature>
<sequence length="191" mass="21727">MDGRSTIPSETRQAGIVIRSPQATVSFEDRLTPQEVQMTEVLRILRDQGAAISEMAASLTTEPPEQQRLYPRLHEGNGRQGFASTERQSEQNSRVVPEQRHTEVRDEGDQFDKQSQDQQGRRDRHLGQQRGDEGQVVYVTALAPVEQIATTKIKQQHPDRGQRDWSQGQRSKFQNSEDGDFKQIGQNFTIV</sequence>
<dbReference type="EMBL" id="JBBNAE010000009">
    <property type="protein sequence ID" value="KAK9096658.1"/>
    <property type="molecule type" value="Genomic_DNA"/>
</dbReference>
<reference evidence="2 3" key="1">
    <citation type="submission" date="2024-01" db="EMBL/GenBank/DDBJ databases">
        <title>Genome assemblies of Stephania.</title>
        <authorList>
            <person name="Yang L."/>
        </authorList>
    </citation>
    <scope>NUCLEOTIDE SEQUENCE [LARGE SCALE GENOMIC DNA]</scope>
    <source>
        <strain evidence="2">QJT</strain>
        <tissue evidence="2">Leaf</tissue>
    </source>
</reference>
<feature type="region of interest" description="Disordered" evidence="1">
    <location>
        <begin position="75"/>
        <end position="135"/>
    </location>
</feature>
<name>A0AAP0HPL5_9MAGN</name>
<feature type="compositionally biased region" description="Polar residues" evidence="1">
    <location>
        <begin position="82"/>
        <end position="94"/>
    </location>
</feature>
<organism evidence="2 3">
    <name type="scientific">Stephania japonica</name>
    <dbReference type="NCBI Taxonomy" id="461633"/>
    <lineage>
        <taxon>Eukaryota</taxon>
        <taxon>Viridiplantae</taxon>
        <taxon>Streptophyta</taxon>
        <taxon>Embryophyta</taxon>
        <taxon>Tracheophyta</taxon>
        <taxon>Spermatophyta</taxon>
        <taxon>Magnoliopsida</taxon>
        <taxon>Ranunculales</taxon>
        <taxon>Menispermaceae</taxon>
        <taxon>Menispermoideae</taxon>
        <taxon>Cissampelideae</taxon>
        <taxon>Stephania</taxon>
    </lineage>
</organism>
<evidence type="ECO:0000256" key="1">
    <source>
        <dbReference type="SAM" id="MobiDB-lite"/>
    </source>
</evidence>
<feature type="region of interest" description="Disordered" evidence="1">
    <location>
        <begin position="149"/>
        <end position="191"/>
    </location>
</feature>
<feature type="compositionally biased region" description="Polar residues" evidence="1">
    <location>
        <begin position="164"/>
        <end position="176"/>
    </location>
</feature>
<dbReference type="Proteomes" id="UP001417504">
    <property type="component" value="Unassembled WGS sequence"/>
</dbReference>
<evidence type="ECO:0000313" key="2">
    <source>
        <dbReference type="EMBL" id="KAK9096658.1"/>
    </source>
</evidence>
<keyword evidence="3" id="KW-1185">Reference proteome</keyword>
<dbReference type="AlphaFoldDB" id="A0AAP0HPL5"/>
<accession>A0AAP0HPL5</accession>
<comment type="caution">
    <text evidence="2">The sequence shown here is derived from an EMBL/GenBank/DDBJ whole genome shotgun (WGS) entry which is preliminary data.</text>
</comment>
<evidence type="ECO:0000313" key="3">
    <source>
        <dbReference type="Proteomes" id="UP001417504"/>
    </source>
</evidence>